<evidence type="ECO:0000259" key="2">
    <source>
        <dbReference type="Pfam" id="PF10512"/>
    </source>
</evidence>
<feature type="compositionally biased region" description="Polar residues" evidence="1">
    <location>
        <begin position="148"/>
        <end position="166"/>
    </location>
</feature>
<dbReference type="EMBL" id="GEDC01020838">
    <property type="protein sequence ID" value="JAS16460.1"/>
    <property type="molecule type" value="Transcribed_RNA"/>
</dbReference>
<evidence type="ECO:0000313" key="4">
    <source>
        <dbReference type="EMBL" id="JAS29658.1"/>
    </source>
</evidence>
<feature type="compositionally biased region" description="Basic residues" evidence="1">
    <location>
        <begin position="1"/>
        <end position="10"/>
    </location>
</feature>
<evidence type="ECO:0000313" key="3">
    <source>
        <dbReference type="EMBL" id="JAS16460.1"/>
    </source>
</evidence>
<sequence>MARKRSSRYRMQKESIQNNQRSLQSCSGSQSFLEFQNLVTSSPKQLIAKKEFTYDDYKSEYLRAKKEFKKDHEDKILQVKDLMNTLKLSISADFAKTTLGSKTTLVPQEFNISSTVDETFLLPLQSNENSDHLFKKPSSNRPKRTLNKPLSSTKFKTPNPASQLRPNFSALTITPKINPNTPLNIMRRPKQGEVAVSMTGSPLLVSNIAHDELPHVTVPISDGRVFSIMPNPGVAPENFPTLDEQTKQYLKTLQEHLVQYCK</sequence>
<feature type="compositionally biased region" description="Polar residues" evidence="1">
    <location>
        <begin position="14"/>
        <end position="23"/>
    </location>
</feature>
<dbReference type="AlphaFoldDB" id="A0A1B6CSM4"/>
<proteinExistence type="predicted"/>
<organism evidence="3">
    <name type="scientific">Clastoptera arizonana</name>
    <name type="common">Arizona spittle bug</name>
    <dbReference type="NCBI Taxonomy" id="38151"/>
    <lineage>
        <taxon>Eukaryota</taxon>
        <taxon>Metazoa</taxon>
        <taxon>Ecdysozoa</taxon>
        <taxon>Arthropoda</taxon>
        <taxon>Hexapoda</taxon>
        <taxon>Insecta</taxon>
        <taxon>Pterygota</taxon>
        <taxon>Neoptera</taxon>
        <taxon>Paraneoptera</taxon>
        <taxon>Hemiptera</taxon>
        <taxon>Auchenorrhyncha</taxon>
        <taxon>Cercopoidea</taxon>
        <taxon>Clastopteridae</taxon>
        <taxon>Clastoptera</taxon>
    </lineage>
</organism>
<feature type="domain" description="Borealin C-terminal" evidence="2">
    <location>
        <begin position="151"/>
        <end position="262"/>
    </location>
</feature>
<gene>
    <name evidence="4" type="ORF">g.3996</name>
    <name evidence="3" type="ORF">g.3997</name>
</gene>
<feature type="region of interest" description="Disordered" evidence="1">
    <location>
        <begin position="131"/>
        <end position="166"/>
    </location>
</feature>
<evidence type="ECO:0000256" key="1">
    <source>
        <dbReference type="SAM" id="MobiDB-lite"/>
    </source>
</evidence>
<protein>
    <recommendedName>
        <fullName evidence="2">Borealin C-terminal domain-containing protein</fullName>
    </recommendedName>
</protein>
<dbReference type="EMBL" id="GEDC01007640">
    <property type="protein sequence ID" value="JAS29658.1"/>
    <property type="molecule type" value="Transcribed_RNA"/>
</dbReference>
<reference evidence="3" key="1">
    <citation type="submission" date="2015-12" db="EMBL/GenBank/DDBJ databases">
        <title>De novo transcriptome assembly of four potential Pierce s Disease insect vectors from Arizona vineyards.</title>
        <authorList>
            <person name="Tassone E.E."/>
        </authorList>
    </citation>
    <scope>NUCLEOTIDE SEQUENCE</scope>
</reference>
<accession>A0A1B6CSM4</accession>
<dbReference type="Pfam" id="PF10512">
    <property type="entry name" value="Borealin"/>
    <property type="match status" value="1"/>
</dbReference>
<feature type="region of interest" description="Disordered" evidence="1">
    <location>
        <begin position="1"/>
        <end position="23"/>
    </location>
</feature>
<name>A0A1B6CSM4_9HEMI</name>
<dbReference type="InterPro" id="IPR046466">
    <property type="entry name" value="Borealin_C"/>
</dbReference>